<keyword evidence="1" id="KW-1133">Transmembrane helix</keyword>
<evidence type="ECO:0008006" key="4">
    <source>
        <dbReference type="Google" id="ProtNLM"/>
    </source>
</evidence>
<feature type="transmembrane region" description="Helical" evidence="1">
    <location>
        <begin position="256"/>
        <end position="276"/>
    </location>
</feature>
<dbReference type="AlphaFoldDB" id="A0ABD5XUE3"/>
<evidence type="ECO:0000313" key="3">
    <source>
        <dbReference type="Proteomes" id="UP001596432"/>
    </source>
</evidence>
<dbReference type="RefSeq" id="WP_274324326.1">
    <property type="nucleotide sequence ID" value="NZ_CP118158.1"/>
</dbReference>
<comment type="caution">
    <text evidence="2">The sequence shown here is derived from an EMBL/GenBank/DDBJ whole genome shotgun (WGS) entry which is preliminary data.</text>
</comment>
<dbReference type="GeneID" id="78818954"/>
<keyword evidence="3" id="KW-1185">Reference proteome</keyword>
<reference evidence="2 3" key="1">
    <citation type="journal article" date="2019" name="Int. J. Syst. Evol. Microbiol.">
        <title>The Global Catalogue of Microorganisms (GCM) 10K type strain sequencing project: providing services to taxonomists for standard genome sequencing and annotation.</title>
        <authorList>
            <consortium name="The Broad Institute Genomics Platform"/>
            <consortium name="The Broad Institute Genome Sequencing Center for Infectious Disease"/>
            <person name="Wu L."/>
            <person name="Ma J."/>
        </authorList>
    </citation>
    <scope>NUCLEOTIDE SEQUENCE [LARGE SCALE GENOMIC DNA]</scope>
    <source>
        <strain evidence="2 3">XZYJT29</strain>
    </source>
</reference>
<keyword evidence="1" id="KW-0472">Membrane</keyword>
<dbReference type="EMBL" id="JBHTAS010000001">
    <property type="protein sequence ID" value="MFC7138712.1"/>
    <property type="molecule type" value="Genomic_DNA"/>
</dbReference>
<name>A0ABD5XUE3_9EURY</name>
<accession>A0ABD5XUE3</accession>
<keyword evidence="1" id="KW-0812">Transmembrane</keyword>
<gene>
    <name evidence="2" type="ORF">ACFQMA_02535</name>
</gene>
<sequence length="330" mass="36220">MSYSDHEVEVSTSSPIPTGVVHSSANRWLLLDGNRWIVAGALSAGVFATFVLLGWVDIIGVGAEDPVTLLLSVLIAGNLTLVPVTITINQLVLSREFGKPHEHRTRDQGVRELRRDLKSVADVALIPPEPAAFLRTLIETLEECAEAVDEAAAATGDEDLQHRAARLRAEIDEGTDRVARALDSSDFGSYWLLSAMLEVNSAWLIETTQYLEHDCGEAVPDEPFDRLQETLRLFNITRQYTKTLYAQKEIATLSRLLLYAGFFAVLVSSLGMLVYATPLMDGAPSMDLLATFSLIGAVAFTPLSFLVSYMLRLSTLMSYPPLRNSFITDG</sequence>
<dbReference type="InterPro" id="IPR058278">
    <property type="entry name" value="DUF7972"/>
</dbReference>
<evidence type="ECO:0000313" key="2">
    <source>
        <dbReference type="EMBL" id="MFC7138712.1"/>
    </source>
</evidence>
<feature type="transmembrane region" description="Helical" evidence="1">
    <location>
        <begin position="36"/>
        <end position="56"/>
    </location>
</feature>
<protein>
    <recommendedName>
        <fullName evidence="4">Flagellar protein FlaJ</fullName>
    </recommendedName>
</protein>
<organism evidence="2 3">
    <name type="scientific">Halosimplex aquaticum</name>
    <dbReference type="NCBI Taxonomy" id="3026162"/>
    <lineage>
        <taxon>Archaea</taxon>
        <taxon>Methanobacteriati</taxon>
        <taxon>Methanobacteriota</taxon>
        <taxon>Stenosarchaea group</taxon>
        <taxon>Halobacteria</taxon>
        <taxon>Halobacteriales</taxon>
        <taxon>Haloarculaceae</taxon>
        <taxon>Halosimplex</taxon>
    </lineage>
</organism>
<dbReference type="Pfam" id="PF25927">
    <property type="entry name" value="DUF7972"/>
    <property type="match status" value="1"/>
</dbReference>
<feature type="transmembrane region" description="Helical" evidence="1">
    <location>
        <begin position="288"/>
        <end position="311"/>
    </location>
</feature>
<feature type="transmembrane region" description="Helical" evidence="1">
    <location>
        <begin position="68"/>
        <end position="93"/>
    </location>
</feature>
<proteinExistence type="predicted"/>
<evidence type="ECO:0000256" key="1">
    <source>
        <dbReference type="SAM" id="Phobius"/>
    </source>
</evidence>
<dbReference type="Proteomes" id="UP001596432">
    <property type="component" value="Unassembled WGS sequence"/>
</dbReference>